<keyword evidence="2" id="KW-1185">Reference proteome</keyword>
<dbReference type="EMBL" id="WQMT02000008">
    <property type="protein sequence ID" value="KAG9219898.1"/>
    <property type="molecule type" value="Genomic_DNA"/>
</dbReference>
<evidence type="ECO:0000313" key="2">
    <source>
        <dbReference type="Proteomes" id="UP000824881"/>
    </source>
</evidence>
<proteinExistence type="predicted"/>
<comment type="caution">
    <text evidence="1">The sequence shown here is derived from an EMBL/GenBank/DDBJ whole genome shotgun (WGS) entry which is preliminary data.</text>
</comment>
<organism evidence="1 2">
    <name type="scientific">Pleurotus cornucopiae</name>
    <name type="common">Cornucopia mushroom</name>
    <dbReference type="NCBI Taxonomy" id="5321"/>
    <lineage>
        <taxon>Eukaryota</taxon>
        <taxon>Fungi</taxon>
        <taxon>Dikarya</taxon>
        <taxon>Basidiomycota</taxon>
        <taxon>Agaricomycotina</taxon>
        <taxon>Agaricomycetes</taxon>
        <taxon>Agaricomycetidae</taxon>
        <taxon>Agaricales</taxon>
        <taxon>Pleurotineae</taxon>
        <taxon>Pleurotaceae</taxon>
        <taxon>Pleurotus</taxon>
    </lineage>
</organism>
<dbReference type="Proteomes" id="UP000824881">
    <property type="component" value="Unassembled WGS sequence"/>
</dbReference>
<protein>
    <submittedName>
        <fullName evidence="1">Uncharacterized protein</fullName>
    </submittedName>
</protein>
<reference evidence="1 2" key="1">
    <citation type="journal article" date="2021" name="Appl. Environ. Microbiol.">
        <title>Genetic linkage and physical mapping for an oyster mushroom Pleurotus cornucopiae and QTL analysis for the trait cap color.</title>
        <authorList>
            <person name="Zhang Y."/>
            <person name="Gao W."/>
            <person name="Sonnenberg A."/>
            <person name="Chen Q."/>
            <person name="Zhang J."/>
            <person name="Huang C."/>
        </authorList>
    </citation>
    <scope>NUCLEOTIDE SEQUENCE [LARGE SCALE GENOMIC DNA]</scope>
    <source>
        <strain evidence="1">CCMSSC00406</strain>
    </source>
</reference>
<evidence type="ECO:0000313" key="1">
    <source>
        <dbReference type="EMBL" id="KAG9219898.1"/>
    </source>
</evidence>
<name>A0ACB7IQU1_PLECO</name>
<accession>A0ACB7IQU1</accession>
<sequence length="421" mass="45594">MFGEGESESPRVPSPWDSFISTPPDGSPRRSPSPASSIVLPKLVPENDDGECGIQPSQQCLPIGRIGNVEYKLQLINPSPARFARLVTQLKWRLLEGGGQAYYELGVSDSGELIGLSSGDLERTLETLEMMAGEIGASVIVVKEVEIPQRLLPASPSGSTTDVETSATEFEDTETETETEPDLPEDSISRTHSDTIFSMDSDFEERGNTLEVPGASPPLALSLEIASVYKPRPFRKRAHDPRNMIVPGKRDRHHTDGKKRGLAYTALASTVIKEHNTAPYSKETKSLTRRQARDKRREERRAALMTSTRTGGAEESSVSQRLLDEVTEGLESLHVSTSHADPHTNAPPHLPGEAGASIDTLSAVIPADSDCKHLHAGSTDVVPSVSPSVANSGPRLIVEALVVRKMSIEEAYLDFGGFQIT</sequence>
<gene>
    <name evidence="1" type="ORF">CCMSSC00406_0010070</name>
</gene>